<gene>
    <name evidence="1" type="ORF">BU24DRAFT_472556</name>
</gene>
<dbReference type="Proteomes" id="UP000799778">
    <property type="component" value="Unassembled WGS sequence"/>
</dbReference>
<evidence type="ECO:0008006" key="3">
    <source>
        <dbReference type="Google" id="ProtNLM"/>
    </source>
</evidence>
<keyword evidence="2" id="KW-1185">Reference proteome</keyword>
<dbReference type="GeneID" id="54290140"/>
<dbReference type="InterPro" id="IPR011009">
    <property type="entry name" value="Kinase-like_dom_sf"/>
</dbReference>
<dbReference type="OrthoDB" id="25129at2759"/>
<dbReference type="SUPFAM" id="SSF56112">
    <property type="entry name" value="Protein kinase-like (PK-like)"/>
    <property type="match status" value="1"/>
</dbReference>
<evidence type="ECO:0000313" key="1">
    <source>
        <dbReference type="EMBL" id="KAF2010376.1"/>
    </source>
</evidence>
<accession>A0A6A5XC29</accession>
<protein>
    <recommendedName>
        <fullName evidence="3">Aminoglycoside phosphotransferase domain-containing protein</fullName>
    </recommendedName>
</protein>
<reference evidence="1" key="1">
    <citation type="journal article" date="2020" name="Stud. Mycol.">
        <title>101 Dothideomycetes genomes: a test case for predicting lifestyles and emergence of pathogens.</title>
        <authorList>
            <person name="Haridas S."/>
            <person name="Albert R."/>
            <person name="Binder M."/>
            <person name="Bloem J."/>
            <person name="Labutti K."/>
            <person name="Salamov A."/>
            <person name="Andreopoulos B."/>
            <person name="Baker S."/>
            <person name="Barry K."/>
            <person name="Bills G."/>
            <person name="Bluhm B."/>
            <person name="Cannon C."/>
            <person name="Castanera R."/>
            <person name="Culley D."/>
            <person name="Daum C."/>
            <person name="Ezra D."/>
            <person name="Gonzalez J."/>
            <person name="Henrissat B."/>
            <person name="Kuo A."/>
            <person name="Liang C."/>
            <person name="Lipzen A."/>
            <person name="Lutzoni F."/>
            <person name="Magnuson J."/>
            <person name="Mondo S."/>
            <person name="Nolan M."/>
            <person name="Ohm R."/>
            <person name="Pangilinan J."/>
            <person name="Park H.-J."/>
            <person name="Ramirez L."/>
            <person name="Alfaro M."/>
            <person name="Sun H."/>
            <person name="Tritt A."/>
            <person name="Yoshinaga Y."/>
            <person name="Zwiers L.-H."/>
            <person name="Turgeon B."/>
            <person name="Goodwin S."/>
            <person name="Spatafora J."/>
            <person name="Crous P."/>
            <person name="Grigoriev I."/>
        </authorList>
    </citation>
    <scope>NUCLEOTIDE SEQUENCE</scope>
    <source>
        <strain evidence="1">CBS 175.79</strain>
    </source>
</reference>
<organism evidence="1 2">
    <name type="scientific">Aaosphaeria arxii CBS 175.79</name>
    <dbReference type="NCBI Taxonomy" id="1450172"/>
    <lineage>
        <taxon>Eukaryota</taxon>
        <taxon>Fungi</taxon>
        <taxon>Dikarya</taxon>
        <taxon>Ascomycota</taxon>
        <taxon>Pezizomycotina</taxon>
        <taxon>Dothideomycetes</taxon>
        <taxon>Pleosporomycetidae</taxon>
        <taxon>Pleosporales</taxon>
        <taxon>Pleosporales incertae sedis</taxon>
        <taxon>Aaosphaeria</taxon>
    </lineage>
</organism>
<dbReference type="Gene3D" id="3.30.200.20">
    <property type="entry name" value="Phosphorylase Kinase, domain 1"/>
    <property type="match status" value="1"/>
</dbReference>
<name>A0A6A5XC29_9PLEO</name>
<dbReference type="AlphaFoldDB" id="A0A6A5XC29"/>
<dbReference type="RefSeq" id="XP_033378715.1">
    <property type="nucleotide sequence ID" value="XM_033532743.1"/>
</dbReference>
<sequence length="374" mass="41646">MGAKGLEIVRIGFLIRFNGKEDCTYAIYWTMQLFHLDIAEGVMLYLKQSVWVRESGYSDIKYVTPILSGTTNYTYRVMFRQEGSLTVTDTFLGSIILKHAPEYLLGTPHIPFAAGRQVFEASAMSVVPRVLTNDSSILPVELPVLIHHDPAARVIFMQDLSSVDTEAVSGSWFDHTMQLSQFCREANTPSHLQLLRGAGIALGELATDSILHHPTQENRRPKPYRTSNIYISHGKFHVDAHIPEATLCVFDWEFTTCAPSYVDLADFASGAWLYAYSGPASDAWIELTSNVFRAYRDSGGRKDIKSTEKFHLAKGRWERKTAALAAAKRILSTSQDDWDVLSQDTFLGTLLRIASAQGREKEAGEVNGSALTLG</sequence>
<evidence type="ECO:0000313" key="2">
    <source>
        <dbReference type="Proteomes" id="UP000799778"/>
    </source>
</evidence>
<dbReference type="EMBL" id="ML978076">
    <property type="protein sequence ID" value="KAF2010376.1"/>
    <property type="molecule type" value="Genomic_DNA"/>
</dbReference>
<proteinExistence type="predicted"/>